<dbReference type="Pfam" id="PF00646">
    <property type="entry name" value="F-box"/>
    <property type="match status" value="1"/>
</dbReference>
<dbReference type="AlphaFoldDB" id="P91538"/>
<dbReference type="PROSITE" id="PS50181">
    <property type="entry name" value="FBOX"/>
    <property type="match status" value="1"/>
</dbReference>
<dbReference type="InterPro" id="IPR053222">
    <property type="entry name" value="Zygotic_Embryogenesis-Asso"/>
</dbReference>
<name>P91538_CAEEL</name>
<dbReference type="PANTHER" id="PTHR22899">
    <property type="entry name" value="CYCLIN-RELATED F-BOX FAMILY"/>
    <property type="match status" value="1"/>
</dbReference>
<dbReference type="AGR" id="WB:WBGene00022558"/>
<feature type="domain" description="F-box" evidence="1">
    <location>
        <begin position="5"/>
        <end position="52"/>
    </location>
</feature>
<evidence type="ECO:0000313" key="2">
    <source>
        <dbReference type="EMBL" id="CCD63689.1"/>
    </source>
</evidence>
<dbReference type="HOGENOM" id="CLU_028840_1_4_1"/>
<dbReference type="EMBL" id="BX284602">
    <property type="protein sequence ID" value="CCD63689.1"/>
    <property type="molecule type" value="Genomic_DNA"/>
</dbReference>
<dbReference type="InterPro" id="IPR001810">
    <property type="entry name" value="F-box_dom"/>
</dbReference>
<protein>
    <submittedName>
        <fullName evidence="2">F-box domain-containing protein</fullName>
    </submittedName>
</protein>
<dbReference type="UCSC" id="ZC204.8">
    <property type="organism name" value="c. elegans"/>
</dbReference>
<organism evidence="2 3">
    <name type="scientific">Caenorhabditis elegans</name>
    <dbReference type="NCBI Taxonomy" id="6239"/>
    <lineage>
        <taxon>Eukaryota</taxon>
        <taxon>Metazoa</taxon>
        <taxon>Ecdysozoa</taxon>
        <taxon>Nematoda</taxon>
        <taxon>Chromadorea</taxon>
        <taxon>Rhabditida</taxon>
        <taxon>Rhabditina</taxon>
        <taxon>Rhabditomorpha</taxon>
        <taxon>Rhabditoidea</taxon>
        <taxon>Rhabditidae</taxon>
        <taxon>Peloderinae</taxon>
        <taxon>Caenorhabditis</taxon>
    </lineage>
</organism>
<dbReference type="Bgee" id="WBGene00022558">
    <property type="expression patterns" value="Expressed in embryo and 1 other cell type or tissue"/>
</dbReference>
<gene>
    <name evidence="2 4" type="primary">fbxb-21</name>
    <name evidence="2" type="ORF">CELE_ZC204.8</name>
    <name evidence="4" type="ORF">ZC204.8</name>
</gene>
<dbReference type="PhylomeDB" id="P91538"/>
<dbReference type="WormBase" id="ZC204.8">
    <property type="protein sequence ID" value="CE39534"/>
    <property type="gene ID" value="WBGene00022558"/>
    <property type="gene designation" value="fbxb-21"/>
</dbReference>
<proteinExistence type="predicted"/>
<dbReference type="InterPro" id="IPR012885">
    <property type="entry name" value="F-box_Sdz-33"/>
</dbReference>
<dbReference type="PaxDb" id="6239-ZC204.8"/>
<dbReference type="PANTHER" id="PTHR22899:SF0">
    <property type="entry name" value="F-BOX ASSOCIATED DOMAIN-CONTAINING PROTEIN-RELATED"/>
    <property type="match status" value="1"/>
</dbReference>
<dbReference type="FunCoup" id="P91538">
    <property type="interactions" value="869"/>
</dbReference>
<dbReference type="Pfam" id="PF07735">
    <property type="entry name" value="FBA_2"/>
    <property type="match status" value="1"/>
</dbReference>
<dbReference type="RefSeq" id="NP_494023.2">
    <property type="nucleotide sequence ID" value="NM_061622.3"/>
</dbReference>
<evidence type="ECO:0000313" key="3">
    <source>
        <dbReference type="Proteomes" id="UP000001940"/>
    </source>
</evidence>
<evidence type="ECO:0000313" key="4">
    <source>
        <dbReference type="WormBase" id="ZC204.8"/>
    </source>
</evidence>
<dbReference type="InParanoid" id="P91538"/>
<dbReference type="CTD" id="191112"/>
<sequence>MAVISLPVLRLPGPALQKSLKQMSLIEQVSLSLLSNNAKRLITMLNEYHQRATIFLRTSSSIEVWLYTSLNQNFKFVLKADESTNNIEIRQLTNHRYESTMLNMSGLTLKQWVEHVVHVFFQEKGVILSLLNSTEICVEEIWHLLDGIKIAQLEIDPHQVQDCLVLKRFSFVEELSVSSRFPTPKLILTAGFKHLELHHVRVTLHDLLLLNCSHFTIFYSFPEKDLNLFLKQWIRGSNPRLQSFRYLFNNFNKARLAFLDGIYYIEIRDKKLINDRKCEIERYDGKKAVITVCSVWISMEC</sequence>
<dbReference type="PIR" id="T25953">
    <property type="entry name" value="T25953"/>
</dbReference>
<keyword evidence="3" id="KW-1185">Reference proteome</keyword>
<dbReference type="KEGG" id="cel:CELE_ZC204.8"/>
<dbReference type="OrthoDB" id="5907421at2759"/>
<dbReference type="Proteomes" id="UP000001940">
    <property type="component" value="Chromosome II"/>
</dbReference>
<reference evidence="2 3" key="1">
    <citation type="journal article" date="1998" name="Science">
        <title>Genome sequence of the nematode C. elegans: a platform for investigating biology.</title>
        <authorList>
            <consortium name="The C. elegans sequencing consortium"/>
            <person name="Sulson J.E."/>
            <person name="Waterston R."/>
        </authorList>
    </citation>
    <scope>NUCLEOTIDE SEQUENCE [LARGE SCALE GENOMIC DNA]</scope>
    <source>
        <strain evidence="2 3">Bristol N2</strain>
    </source>
</reference>
<dbReference type="GeneID" id="191112"/>
<accession>P91538</accession>
<evidence type="ECO:0000259" key="1">
    <source>
        <dbReference type="PROSITE" id="PS50181"/>
    </source>
</evidence>